<gene>
    <name evidence="3" type="ORF">CLV51_107129</name>
</gene>
<dbReference type="PANTHER" id="PTHR40407">
    <property type="entry name" value="MEMBRANE PROTEIN-LIKE PROTEIN"/>
    <property type="match status" value="1"/>
</dbReference>
<feature type="transmembrane region" description="Helical" evidence="1">
    <location>
        <begin position="353"/>
        <end position="373"/>
    </location>
</feature>
<feature type="domain" description="Heparan-alpha-glucosaminide N-acetyltransferase catalytic" evidence="2">
    <location>
        <begin position="8"/>
        <end position="220"/>
    </location>
</feature>
<accession>A0A2P8HC63</accession>
<feature type="transmembrane region" description="Helical" evidence="1">
    <location>
        <begin position="225"/>
        <end position="243"/>
    </location>
</feature>
<feature type="transmembrane region" description="Helical" evidence="1">
    <location>
        <begin position="139"/>
        <end position="156"/>
    </location>
</feature>
<sequence length="394" mass="44744">MSTNTSNRIVSIDILRGIVMIVMALDHTRDYFHKTVIADPLDPATTTVWLYFTRWITHFCAPTFVLLSGMSAYLAAQNRTKPVASLFLIKRGLWLVLMEITIVTLGITFNPSYSFILLQVIWAIGWSMVVLGVLSRISFNTVLIAGLILFFGHNLLDAMPLPASGAANIWWKVLFTSQFTPVPIDANHTAGDFYAIFPWTGIMLLGYCLGYFFRKDADPEKRKRILAYTGASLIVLFIVLRFINSYGNPQPWELQRNFGRDILAFLNTSKYPPSLQFASMTIGPALLAMAFMEHVKGAWARIASVYGSVPFFYYILHFYMLHCLLVIVFFASGHTMQQAYSPNSILGFRPDDFGYGLPVVYGIWLLTVATLYAPCKWFAAWKKARRGYWWLSYV</sequence>
<dbReference type="OrthoDB" id="508112at2"/>
<comment type="caution">
    <text evidence="3">The sequence shown here is derived from an EMBL/GenBank/DDBJ whole genome shotgun (WGS) entry which is preliminary data.</text>
</comment>
<feature type="transmembrane region" description="Helical" evidence="1">
    <location>
        <begin position="55"/>
        <end position="76"/>
    </location>
</feature>
<dbReference type="Pfam" id="PF07786">
    <property type="entry name" value="HGSNAT_cat"/>
    <property type="match status" value="1"/>
</dbReference>
<dbReference type="AlphaFoldDB" id="A0A2P8HC63"/>
<keyword evidence="1" id="KW-0472">Membrane</keyword>
<dbReference type="Proteomes" id="UP000240971">
    <property type="component" value="Unassembled WGS sequence"/>
</dbReference>
<dbReference type="InterPro" id="IPR012429">
    <property type="entry name" value="HGSNAT_cat"/>
</dbReference>
<feature type="transmembrane region" description="Helical" evidence="1">
    <location>
        <begin position="274"/>
        <end position="291"/>
    </location>
</feature>
<dbReference type="PANTHER" id="PTHR40407:SF1">
    <property type="entry name" value="HEPARAN-ALPHA-GLUCOSAMINIDE N-ACETYLTRANSFERASE CATALYTIC DOMAIN-CONTAINING PROTEIN"/>
    <property type="match status" value="1"/>
</dbReference>
<organism evidence="3 4">
    <name type="scientific">Chitinophaga niastensis</name>
    <dbReference type="NCBI Taxonomy" id="536980"/>
    <lineage>
        <taxon>Bacteria</taxon>
        <taxon>Pseudomonadati</taxon>
        <taxon>Bacteroidota</taxon>
        <taxon>Chitinophagia</taxon>
        <taxon>Chitinophagales</taxon>
        <taxon>Chitinophagaceae</taxon>
        <taxon>Chitinophaga</taxon>
    </lineage>
</organism>
<reference evidence="3 4" key="1">
    <citation type="submission" date="2018-03" db="EMBL/GenBank/DDBJ databases">
        <title>Genomic Encyclopedia of Archaeal and Bacterial Type Strains, Phase II (KMG-II): from individual species to whole genera.</title>
        <authorList>
            <person name="Goeker M."/>
        </authorList>
    </citation>
    <scope>NUCLEOTIDE SEQUENCE [LARGE SCALE GENOMIC DNA]</scope>
    <source>
        <strain evidence="3 4">DSM 24859</strain>
    </source>
</reference>
<dbReference type="RefSeq" id="WP_106530793.1">
    <property type="nucleotide sequence ID" value="NZ_PYAW01000007.1"/>
</dbReference>
<evidence type="ECO:0000313" key="3">
    <source>
        <dbReference type="EMBL" id="PSL43818.1"/>
    </source>
</evidence>
<protein>
    <submittedName>
        <fullName evidence="3">Putative membrane protein</fullName>
    </submittedName>
</protein>
<keyword evidence="1" id="KW-0812">Transmembrane</keyword>
<keyword evidence="1" id="KW-1133">Transmembrane helix</keyword>
<evidence type="ECO:0000313" key="4">
    <source>
        <dbReference type="Proteomes" id="UP000240971"/>
    </source>
</evidence>
<keyword evidence="4" id="KW-1185">Reference proteome</keyword>
<dbReference type="EMBL" id="PYAW01000007">
    <property type="protein sequence ID" value="PSL43818.1"/>
    <property type="molecule type" value="Genomic_DNA"/>
</dbReference>
<feature type="transmembrane region" description="Helical" evidence="1">
    <location>
        <begin position="311"/>
        <end position="333"/>
    </location>
</feature>
<evidence type="ECO:0000259" key="2">
    <source>
        <dbReference type="Pfam" id="PF07786"/>
    </source>
</evidence>
<proteinExistence type="predicted"/>
<name>A0A2P8HC63_CHINA</name>
<feature type="transmembrane region" description="Helical" evidence="1">
    <location>
        <begin position="193"/>
        <end position="213"/>
    </location>
</feature>
<evidence type="ECO:0000256" key="1">
    <source>
        <dbReference type="SAM" id="Phobius"/>
    </source>
</evidence>